<dbReference type="CDD" id="cd22433">
    <property type="entry name" value="KH-I_HNRNPK_rpt2"/>
    <property type="match status" value="1"/>
</dbReference>
<evidence type="ECO:0000313" key="6">
    <source>
        <dbReference type="Proteomes" id="UP001208570"/>
    </source>
</evidence>
<feature type="domain" description="K Homology" evidence="4">
    <location>
        <begin position="84"/>
        <end position="155"/>
    </location>
</feature>
<gene>
    <name evidence="5" type="ORF">LSH36_1051g00016</name>
</gene>
<dbReference type="Pfam" id="PF00013">
    <property type="entry name" value="KH_1"/>
    <property type="match status" value="2"/>
</dbReference>
<dbReference type="SUPFAM" id="SSF54791">
    <property type="entry name" value="Eukaryotic type KH-domain (KH-domain type I)"/>
    <property type="match status" value="2"/>
</dbReference>
<dbReference type="Gene3D" id="3.30.1370.10">
    <property type="entry name" value="K Homology domain, type 1"/>
    <property type="match status" value="2"/>
</dbReference>
<sequence length="399" mass="40949">MNLPRPCGQCLVSIDAHPPTGPQFKATVTVPDSDGPERILTIGANLGTACEILLEIIPQLEDNVQASKFETHHNKYQKYKDMDFESELRMLIHQSQAGCIIGRAGFKIKELREETGAQIKVYSQCAPESTERIVSIQGKPHTVVNCVATIVELLQTAPPKGFNNPYDPHNFDEYYAQEYGGFTSLESGGMGMGGRSGRGMGGGRGSSRGMGRGGRGSRAGMGDYGGMGSRGGRGGMGGGMGGSLGGGLGGMGGGLGGGMGVSGMRGRGGRGGRSGDGGFRNMDNFGGGSGGRSMGGSGGMNSLASLGGGMGGGMGGSQGGMGGGMNDNFASDSMLAGAIIGKGGSRIRQIRQESGAGITIDEAQPGSNDRIITITGNQDQIQNAQYLLQMSVKQYSGRY</sequence>
<dbReference type="PANTHER" id="PTHR10288">
    <property type="entry name" value="KH DOMAIN CONTAINING RNA BINDING PROTEIN"/>
    <property type="match status" value="1"/>
</dbReference>
<feature type="domain" description="K Homology" evidence="4">
    <location>
        <begin position="323"/>
        <end position="393"/>
    </location>
</feature>
<name>A0AAD9MS16_9ANNE</name>
<comment type="caution">
    <text evidence="5">The sequence shown here is derived from an EMBL/GenBank/DDBJ whole genome shotgun (WGS) entry which is preliminary data.</text>
</comment>
<dbReference type="AlphaFoldDB" id="A0AAD9MS16"/>
<feature type="region of interest" description="Disordered" evidence="3">
    <location>
        <begin position="196"/>
        <end position="228"/>
    </location>
</feature>
<protein>
    <recommendedName>
        <fullName evidence="4">K Homology domain-containing protein</fullName>
    </recommendedName>
</protein>
<evidence type="ECO:0000259" key="4">
    <source>
        <dbReference type="SMART" id="SM00322"/>
    </source>
</evidence>
<keyword evidence="2" id="KW-0694">RNA-binding</keyword>
<dbReference type="SMART" id="SM00322">
    <property type="entry name" value="KH"/>
    <property type="match status" value="2"/>
</dbReference>
<keyword evidence="1" id="KW-0677">Repeat</keyword>
<evidence type="ECO:0000256" key="3">
    <source>
        <dbReference type="SAM" id="MobiDB-lite"/>
    </source>
</evidence>
<dbReference type="InterPro" id="IPR036612">
    <property type="entry name" value="KH_dom_type_1_sf"/>
</dbReference>
<proteinExistence type="predicted"/>
<dbReference type="EMBL" id="JAODUP010001051">
    <property type="protein sequence ID" value="KAK2141731.1"/>
    <property type="molecule type" value="Genomic_DNA"/>
</dbReference>
<keyword evidence="6" id="KW-1185">Reference proteome</keyword>
<evidence type="ECO:0000256" key="1">
    <source>
        <dbReference type="ARBA" id="ARBA00022737"/>
    </source>
</evidence>
<dbReference type="CDD" id="cd22434">
    <property type="entry name" value="KH-I_HNRNPK_rpt3"/>
    <property type="match status" value="1"/>
</dbReference>
<dbReference type="PROSITE" id="PS50084">
    <property type="entry name" value="KH_TYPE_1"/>
    <property type="match status" value="2"/>
</dbReference>
<accession>A0AAD9MS16</accession>
<evidence type="ECO:0000256" key="2">
    <source>
        <dbReference type="PROSITE-ProRule" id="PRU00117"/>
    </source>
</evidence>
<dbReference type="Proteomes" id="UP001208570">
    <property type="component" value="Unassembled WGS sequence"/>
</dbReference>
<dbReference type="GO" id="GO:0003723">
    <property type="term" value="F:RNA binding"/>
    <property type="evidence" value="ECO:0007669"/>
    <property type="project" value="UniProtKB-UniRule"/>
</dbReference>
<evidence type="ECO:0000313" key="5">
    <source>
        <dbReference type="EMBL" id="KAK2141731.1"/>
    </source>
</evidence>
<reference evidence="5" key="1">
    <citation type="journal article" date="2023" name="Mol. Biol. Evol.">
        <title>Third-Generation Sequencing Reveals the Adaptive Role of the Epigenome in Three Deep-Sea Polychaetes.</title>
        <authorList>
            <person name="Perez M."/>
            <person name="Aroh O."/>
            <person name="Sun Y."/>
            <person name="Lan Y."/>
            <person name="Juniper S.K."/>
            <person name="Young C.R."/>
            <person name="Angers B."/>
            <person name="Qian P.Y."/>
        </authorList>
    </citation>
    <scope>NUCLEOTIDE SEQUENCE</scope>
    <source>
        <strain evidence="5">P08H-3</strain>
    </source>
</reference>
<organism evidence="5 6">
    <name type="scientific">Paralvinella palmiformis</name>
    <dbReference type="NCBI Taxonomy" id="53620"/>
    <lineage>
        <taxon>Eukaryota</taxon>
        <taxon>Metazoa</taxon>
        <taxon>Spiralia</taxon>
        <taxon>Lophotrochozoa</taxon>
        <taxon>Annelida</taxon>
        <taxon>Polychaeta</taxon>
        <taxon>Sedentaria</taxon>
        <taxon>Canalipalpata</taxon>
        <taxon>Terebellida</taxon>
        <taxon>Terebelliformia</taxon>
        <taxon>Alvinellidae</taxon>
        <taxon>Paralvinella</taxon>
    </lineage>
</organism>
<dbReference type="InterPro" id="IPR004088">
    <property type="entry name" value="KH_dom_type_1"/>
</dbReference>
<dbReference type="InterPro" id="IPR004087">
    <property type="entry name" value="KH_dom"/>
</dbReference>